<dbReference type="InterPro" id="IPR003607">
    <property type="entry name" value="HD/PDEase_dom"/>
</dbReference>
<dbReference type="STRING" id="1423796.FC24_GL001319"/>
<feature type="domain" description="HD/PDEase" evidence="1">
    <location>
        <begin position="24"/>
        <end position="139"/>
    </location>
</feature>
<dbReference type="PATRIC" id="fig|1423796.3.peg.1345"/>
<keyword evidence="2" id="KW-0378">Hydrolase</keyword>
<dbReference type="CDD" id="cd00077">
    <property type="entry name" value="HDc"/>
    <property type="match status" value="1"/>
</dbReference>
<dbReference type="Proteomes" id="UP000051638">
    <property type="component" value="Unassembled WGS sequence"/>
</dbReference>
<evidence type="ECO:0000313" key="3">
    <source>
        <dbReference type="Proteomes" id="UP000051638"/>
    </source>
</evidence>
<evidence type="ECO:0000259" key="1">
    <source>
        <dbReference type="SMART" id="SM00471"/>
    </source>
</evidence>
<dbReference type="EMBL" id="AYYI01000034">
    <property type="protein sequence ID" value="KRM98434.1"/>
    <property type="molecule type" value="Genomic_DNA"/>
</dbReference>
<reference evidence="2 3" key="1">
    <citation type="journal article" date="2015" name="Genome Announc.">
        <title>Expanding the biotechnology potential of lactobacilli through comparative genomics of 213 strains and associated genera.</title>
        <authorList>
            <person name="Sun Z."/>
            <person name="Harris H.M."/>
            <person name="McCann A."/>
            <person name="Guo C."/>
            <person name="Argimon S."/>
            <person name="Zhang W."/>
            <person name="Yang X."/>
            <person name="Jeffery I.B."/>
            <person name="Cooney J.C."/>
            <person name="Kagawa T.F."/>
            <person name="Liu W."/>
            <person name="Song Y."/>
            <person name="Salvetti E."/>
            <person name="Wrobel A."/>
            <person name="Rasinkangas P."/>
            <person name="Parkhill J."/>
            <person name="Rea M.C."/>
            <person name="O'Sullivan O."/>
            <person name="Ritari J."/>
            <person name="Douillard F.P."/>
            <person name="Paul Ross R."/>
            <person name="Yang R."/>
            <person name="Briner A.E."/>
            <person name="Felis G.E."/>
            <person name="de Vos W.M."/>
            <person name="Barrangou R."/>
            <person name="Klaenhammer T.R."/>
            <person name="Caufield P.W."/>
            <person name="Cui Y."/>
            <person name="Zhang H."/>
            <person name="O'Toole P.W."/>
        </authorList>
    </citation>
    <scope>NUCLEOTIDE SEQUENCE [LARGE SCALE GENOMIC DNA]</scope>
    <source>
        <strain evidence="2 3">DSM 20253</strain>
    </source>
</reference>
<dbReference type="PANTHER" id="PTHR33594:SF1">
    <property type="entry name" value="HD_PDEASE DOMAIN-CONTAINING PROTEIN"/>
    <property type="match status" value="1"/>
</dbReference>
<sequence length="218" mass="24827">MNQLQQRQLKAATQYMQQQQGHDHSGHGVDHIQRVVRLTTKLCQQENVAVFVPVLAATLHDVIDDKVVTNVAQSRLALSVFFNQQKITPKDQKAVWQIIDHLSFSANLKQHYVLSLAGQIVQDADRLDAIGALGIARAFYYGGHKGQPLYDPAIKPRSNLTKTTYRKQAVPVINHFYEKLLLLKDELNTVSGKKMANRRQQVMLDFLVEFKQEWQGQV</sequence>
<organism evidence="2 3">
    <name type="scientific">Loigolactobacillus rennini DSM 20253</name>
    <dbReference type="NCBI Taxonomy" id="1423796"/>
    <lineage>
        <taxon>Bacteria</taxon>
        <taxon>Bacillati</taxon>
        <taxon>Bacillota</taxon>
        <taxon>Bacilli</taxon>
        <taxon>Lactobacillales</taxon>
        <taxon>Lactobacillaceae</taxon>
        <taxon>Loigolactobacillus</taxon>
    </lineage>
</organism>
<dbReference type="Gene3D" id="1.10.472.50">
    <property type="entry name" value="HD-domain/PDEase-like"/>
    <property type="match status" value="1"/>
</dbReference>
<dbReference type="GO" id="GO:0016787">
    <property type="term" value="F:hydrolase activity"/>
    <property type="evidence" value="ECO:0007669"/>
    <property type="project" value="UniProtKB-KW"/>
</dbReference>
<accession>A0A0R2D4S5</accession>
<protein>
    <submittedName>
        <fullName evidence="2">HD superfamily hydrolase</fullName>
    </submittedName>
</protein>
<dbReference type="AlphaFoldDB" id="A0A0R2D4S5"/>
<dbReference type="SMART" id="SM00471">
    <property type="entry name" value="HDc"/>
    <property type="match status" value="1"/>
</dbReference>
<name>A0A0R2D4S5_9LACO</name>
<dbReference type="PANTHER" id="PTHR33594">
    <property type="entry name" value="SUPERFAMILY HYDROLASE, PUTATIVE (AFU_ORTHOLOGUE AFUA_1G03035)-RELATED"/>
    <property type="match status" value="1"/>
</dbReference>
<dbReference type="Gene3D" id="1.20.58.1910">
    <property type="match status" value="1"/>
</dbReference>
<keyword evidence="3" id="KW-1185">Reference proteome</keyword>
<dbReference type="InterPro" id="IPR006674">
    <property type="entry name" value="HD_domain"/>
</dbReference>
<proteinExistence type="predicted"/>
<comment type="caution">
    <text evidence="2">The sequence shown here is derived from an EMBL/GenBank/DDBJ whole genome shotgun (WGS) entry which is preliminary data.</text>
</comment>
<evidence type="ECO:0000313" key="2">
    <source>
        <dbReference type="EMBL" id="KRM98434.1"/>
    </source>
</evidence>
<dbReference type="Pfam" id="PF01966">
    <property type="entry name" value="HD"/>
    <property type="match status" value="1"/>
</dbReference>
<gene>
    <name evidence="2" type="ORF">FC24_GL001319</name>
</gene>
<dbReference type="SUPFAM" id="SSF109604">
    <property type="entry name" value="HD-domain/PDEase-like"/>
    <property type="match status" value="1"/>
</dbReference>